<dbReference type="EMBL" id="UINC01081824">
    <property type="protein sequence ID" value="SVC26043.1"/>
    <property type="molecule type" value="Genomic_DNA"/>
</dbReference>
<sequence>MNNKWIWGGIVIVVAVVLWQMGIFTPSPGEVTTG</sequence>
<protein>
    <submittedName>
        <fullName evidence="2">Uncharacterized protein</fullName>
    </submittedName>
</protein>
<evidence type="ECO:0000313" key="2">
    <source>
        <dbReference type="EMBL" id="SVC26043.1"/>
    </source>
</evidence>
<dbReference type="AlphaFoldDB" id="A0A382KRF0"/>
<keyword evidence="1" id="KW-1133">Transmembrane helix</keyword>
<reference evidence="2" key="1">
    <citation type="submission" date="2018-05" db="EMBL/GenBank/DDBJ databases">
        <authorList>
            <person name="Lanie J.A."/>
            <person name="Ng W.-L."/>
            <person name="Kazmierczak K.M."/>
            <person name="Andrzejewski T.M."/>
            <person name="Davidsen T.M."/>
            <person name="Wayne K.J."/>
            <person name="Tettelin H."/>
            <person name="Glass J.I."/>
            <person name="Rusch D."/>
            <person name="Podicherti R."/>
            <person name="Tsui H.-C.T."/>
            <person name="Winkler M.E."/>
        </authorList>
    </citation>
    <scope>NUCLEOTIDE SEQUENCE</scope>
</reference>
<accession>A0A382KRF0</accession>
<name>A0A382KRF0_9ZZZZ</name>
<gene>
    <name evidence="2" type="ORF">METZ01_LOCUS278897</name>
</gene>
<evidence type="ECO:0000256" key="1">
    <source>
        <dbReference type="SAM" id="Phobius"/>
    </source>
</evidence>
<keyword evidence="1" id="KW-0472">Membrane</keyword>
<keyword evidence="1" id="KW-0812">Transmembrane</keyword>
<organism evidence="2">
    <name type="scientific">marine metagenome</name>
    <dbReference type="NCBI Taxonomy" id="408172"/>
    <lineage>
        <taxon>unclassified sequences</taxon>
        <taxon>metagenomes</taxon>
        <taxon>ecological metagenomes</taxon>
    </lineage>
</organism>
<proteinExistence type="predicted"/>
<feature type="transmembrane region" description="Helical" evidence="1">
    <location>
        <begin position="6"/>
        <end position="24"/>
    </location>
</feature>